<dbReference type="GO" id="GO:0007165">
    <property type="term" value="P:signal transduction"/>
    <property type="evidence" value="ECO:0007669"/>
    <property type="project" value="TreeGrafter"/>
</dbReference>
<dbReference type="InterPro" id="IPR050108">
    <property type="entry name" value="CDK"/>
</dbReference>
<keyword evidence="4" id="KW-0597">Phosphoprotein</keyword>
<evidence type="ECO:0000256" key="10">
    <source>
        <dbReference type="ARBA" id="ARBA00022840"/>
    </source>
</evidence>
<dbReference type="GO" id="GO:0051301">
    <property type="term" value="P:cell division"/>
    <property type="evidence" value="ECO:0007669"/>
    <property type="project" value="UniProtKB-KW"/>
</dbReference>
<evidence type="ECO:0000313" key="16">
    <source>
        <dbReference type="Proteomes" id="UP000593564"/>
    </source>
</evidence>
<keyword evidence="8" id="KW-0498">Mitosis</keyword>
<keyword evidence="16" id="KW-1185">Reference proteome</keyword>
<evidence type="ECO:0000256" key="5">
    <source>
        <dbReference type="ARBA" id="ARBA00022618"/>
    </source>
</evidence>
<protein>
    <recommendedName>
        <fullName evidence="2">cyclin-dependent kinase</fullName>
        <ecNumber evidence="2">2.7.11.22</ecNumber>
    </recommendedName>
</protein>
<comment type="catalytic activity">
    <reaction evidence="12">
        <text>L-threonyl-[protein] + ATP = O-phospho-L-threonyl-[protein] + ADP + H(+)</text>
        <dbReference type="Rhea" id="RHEA:46608"/>
        <dbReference type="Rhea" id="RHEA-COMP:11060"/>
        <dbReference type="Rhea" id="RHEA-COMP:11605"/>
        <dbReference type="ChEBI" id="CHEBI:15378"/>
        <dbReference type="ChEBI" id="CHEBI:30013"/>
        <dbReference type="ChEBI" id="CHEBI:30616"/>
        <dbReference type="ChEBI" id="CHEBI:61977"/>
        <dbReference type="ChEBI" id="CHEBI:456216"/>
        <dbReference type="EC" id="2.7.11.22"/>
    </reaction>
</comment>
<dbReference type="GO" id="GO:0010389">
    <property type="term" value="P:regulation of G2/M transition of mitotic cell cycle"/>
    <property type="evidence" value="ECO:0007669"/>
    <property type="project" value="TreeGrafter"/>
</dbReference>
<evidence type="ECO:0000256" key="13">
    <source>
        <dbReference type="ARBA" id="ARBA00048367"/>
    </source>
</evidence>
<evidence type="ECO:0000256" key="1">
    <source>
        <dbReference type="ARBA" id="ARBA00006485"/>
    </source>
</evidence>
<evidence type="ECO:0000256" key="7">
    <source>
        <dbReference type="ARBA" id="ARBA00022741"/>
    </source>
</evidence>
<evidence type="ECO:0000256" key="3">
    <source>
        <dbReference type="ARBA" id="ARBA00022527"/>
    </source>
</evidence>
<evidence type="ECO:0000256" key="9">
    <source>
        <dbReference type="ARBA" id="ARBA00022777"/>
    </source>
</evidence>
<dbReference type="InterPro" id="IPR000719">
    <property type="entry name" value="Prot_kinase_dom"/>
</dbReference>
<dbReference type="Proteomes" id="UP000593564">
    <property type="component" value="Unassembled WGS sequence"/>
</dbReference>
<organism evidence="15 16">
    <name type="scientific">Camellia sinensis</name>
    <name type="common">Tea plant</name>
    <name type="synonym">Thea sinensis</name>
    <dbReference type="NCBI Taxonomy" id="4442"/>
    <lineage>
        <taxon>Eukaryota</taxon>
        <taxon>Viridiplantae</taxon>
        <taxon>Streptophyta</taxon>
        <taxon>Embryophyta</taxon>
        <taxon>Tracheophyta</taxon>
        <taxon>Spermatophyta</taxon>
        <taxon>Magnoliopsida</taxon>
        <taxon>eudicotyledons</taxon>
        <taxon>Gunneridae</taxon>
        <taxon>Pentapetalae</taxon>
        <taxon>asterids</taxon>
        <taxon>Ericales</taxon>
        <taxon>Theaceae</taxon>
        <taxon>Camellia</taxon>
    </lineage>
</organism>
<dbReference type="PROSITE" id="PS50011">
    <property type="entry name" value="PROTEIN_KINASE_DOM"/>
    <property type="match status" value="1"/>
</dbReference>
<accession>A0A7J7H327</accession>
<evidence type="ECO:0000313" key="15">
    <source>
        <dbReference type="EMBL" id="KAF5946106.1"/>
    </source>
</evidence>
<dbReference type="GO" id="GO:0005737">
    <property type="term" value="C:cytoplasm"/>
    <property type="evidence" value="ECO:0007669"/>
    <property type="project" value="TreeGrafter"/>
</dbReference>
<dbReference type="EMBL" id="JACBKZ010000007">
    <property type="protein sequence ID" value="KAF5946106.1"/>
    <property type="molecule type" value="Genomic_DNA"/>
</dbReference>
<dbReference type="PANTHER" id="PTHR24056">
    <property type="entry name" value="CELL DIVISION PROTEIN KINASE"/>
    <property type="match status" value="1"/>
</dbReference>
<dbReference type="PANTHER" id="PTHR24056:SF548">
    <property type="entry name" value="CYCLIN-DEPENDENT KINASE A-1"/>
    <property type="match status" value="1"/>
</dbReference>
<dbReference type="SUPFAM" id="SSF56112">
    <property type="entry name" value="Protein kinase-like (PK-like)"/>
    <property type="match status" value="1"/>
</dbReference>
<dbReference type="GO" id="GO:0004693">
    <property type="term" value="F:cyclin-dependent protein serine/threonine kinase activity"/>
    <property type="evidence" value="ECO:0007669"/>
    <property type="project" value="UniProtKB-EC"/>
</dbReference>
<feature type="domain" description="Protein kinase" evidence="14">
    <location>
        <begin position="1"/>
        <end position="128"/>
    </location>
</feature>
<evidence type="ECO:0000256" key="2">
    <source>
        <dbReference type="ARBA" id="ARBA00012425"/>
    </source>
</evidence>
<comment type="caution">
    <text evidence="15">The sequence shown here is derived from an EMBL/GenBank/DDBJ whole genome shotgun (WGS) entry which is preliminary data.</text>
</comment>
<dbReference type="GO" id="GO:0030332">
    <property type="term" value="F:cyclin binding"/>
    <property type="evidence" value="ECO:0007669"/>
    <property type="project" value="TreeGrafter"/>
</dbReference>
<dbReference type="GO" id="GO:0000307">
    <property type="term" value="C:cyclin-dependent protein kinase holoenzyme complex"/>
    <property type="evidence" value="ECO:0007669"/>
    <property type="project" value="TreeGrafter"/>
</dbReference>
<evidence type="ECO:0000256" key="4">
    <source>
        <dbReference type="ARBA" id="ARBA00022553"/>
    </source>
</evidence>
<dbReference type="GO" id="GO:0010468">
    <property type="term" value="P:regulation of gene expression"/>
    <property type="evidence" value="ECO:0007669"/>
    <property type="project" value="TreeGrafter"/>
</dbReference>
<keyword evidence="11" id="KW-0131">Cell cycle</keyword>
<dbReference type="Gene3D" id="1.10.510.10">
    <property type="entry name" value="Transferase(Phosphotransferase) domain 1"/>
    <property type="match status" value="1"/>
</dbReference>
<evidence type="ECO:0000259" key="14">
    <source>
        <dbReference type="PROSITE" id="PS50011"/>
    </source>
</evidence>
<dbReference type="GO" id="GO:0000082">
    <property type="term" value="P:G1/S transition of mitotic cell cycle"/>
    <property type="evidence" value="ECO:0007669"/>
    <property type="project" value="TreeGrafter"/>
</dbReference>
<keyword evidence="7" id="KW-0547">Nucleotide-binding</keyword>
<name>A0A7J7H327_CAMSI</name>
<evidence type="ECO:0000256" key="12">
    <source>
        <dbReference type="ARBA" id="ARBA00047811"/>
    </source>
</evidence>
<dbReference type="GO" id="GO:0005634">
    <property type="term" value="C:nucleus"/>
    <property type="evidence" value="ECO:0007669"/>
    <property type="project" value="TreeGrafter"/>
</dbReference>
<gene>
    <name evidence="15" type="ORF">HYC85_016334</name>
</gene>
<dbReference type="AlphaFoldDB" id="A0A7J7H327"/>
<keyword evidence="10" id="KW-0067">ATP-binding</keyword>
<dbReference type="GO" id="GO:0005524">
    <property type="term" value="F:ATP binding"/>
    <property type="evidence" value="ECO:0007669"/>
    <property type="project" value="UniProtKB-KW"/>
</dbReference>
<dbReference type="InterPro" id="IPR011009">
    <property type="entry name" value="Kinase-like_dom_sf"/>
</dbReference>
<keyword evidence="9" id="KW-0418">Kinase</keyword>
<evidence type="ECO:0000256" key="11">
    <source>
        <dbReference type="ARBA" id="ARBA00023306"/>
    </source>
</evidence>
<reference evidence="15 16" key="2">
    <citation type="submission" date="2020-07" db="EMBL/GenBank/DDBJ databases">
        <title>Genome assembly of wild tea tree DASZ reveals pedigree and selection history of tea varieties.</title>
        <authorList>
            <person name="Zhang W."/>
        </authorList>
    </citation>
    <scope>NUCLEOTIDE SEQUENCE [LARGE SCALE GENOMIC DNA]</scope>
    <source>
        <strain evidence="16">cv. G240</strain>
        <tissue evidence="15">Leaf</tissue>
    </source>
</reference>
<proteinExistence type="inferred from homology"/>
<dbReference type="GO" id="GO:0051445">
    <property type="term" value="P:regulation of meiotic cell cycle"/>
    <property type="evidence" value="ECO:0007669"/>
    <property type="project" value="TreeGrafter"/>
</dbReference>
<keyword evidence="5" id="KW-0132">Cell division</keyword>
<evidence type="ECO:0000256" key="8">
    <source>
        <dbReference type="ARBA" id="ARBA00022776"/>
    </source>
</evidence>
<dbReference type="Pfam" id="PF00069">
    <property type="entry name" value="Pkinase"/>
    <property type="match status" value="1"/>
</dbReference>
<comment type="similarity">
    <text evidence="1">Belongs to the protein kinase superfamily. CMGC Ser/Thr protein kinase family. CDC2/CDKX subfamily.</text>
</comment>
<keyword evidence="6" id="KW-0808">Transferase</keyword>
<keyword evidence="3" id="KW-0723">Serine/threonine-protein kinase</keyword>
<comment type="catalytic activity">
    <reaction evidence="13">
        <text>L-seryl-[protein] + ATP = O-phospho-L-seryl-[protein] + ADP + H(+)</text>
        <dbReference type="Rhea" id="RHEA:17989"/>
        <dbReference type="Rhea" id="RHEA-COMP:9863"/>
        <dbReference type="Rhea" id="RHEA-COMP:11604"/>
        <dbReference type="ChEBI" id="CHEBI:15378"/>
        <dbReference type="ChEBI" id="CHEBI:29999"/>
        <dbReference type="ChEBI" id="CHEBI:30616"/>
        <dbReference type="ChEBI" id="CHEBI:83421"/>
        <dbReference type="ChEBI" id="CHEBI:456216"/>
        <dbReference type="EC" id="2.7.11.22"/>
    </reaction>
</comment>
<reference evidence="16" key="1">
    <citation type="journal article" date="2020" name="Nat. Commun.">
        <title>Genome assembly of wild tea tree DASZ reveals pedigree and selection history of tea varieties.</title>
        <authorList>
            <person name="Zhang W."/>
            <person name="Zhang Y."/>
            <person name="Qiu H."/>
            <person name="Guo Y."/>
            <person name="Wan H."/>
            <person name="Zhang X."/>
            <person name="Scossa F."/>
            <person name="Alseekh S."/>
            <person name="Zhang Q."/>
            <person name="Wang P."/>
            <person name="Xu L."/>
            <person name="Schmidt M.H."/>
            <person name="Jia X."/>
            <person name="Li D."/>
            <person name="Zhu A."/>
            <person name="Guo F."/>
            <person name="Chen W."/>
            <person name="Ni D."/>
            <person name="Usadel B."/>
            <person name="Fernie A.R."/>
            <person name="Wen W."/>
        </authorList>
    </citation>
    <scope>NUCLEOTIDE SEQUENCE [LARGE SCALE GENOMIC DNA]</scope>
    <source>
        <strain evidence="16">cv. G240</strain>
    </source>
</reference>
<dbReference type="EC" id="2.7.11.22" evidence="2"/>
<sequence length="128" mass="14093">MHSVDAVESRHIRCNATNHRQVATLHYMAPEILFGAGQYSAPVDIWAVGCIFGEMVTHRHMFNGCSETNLLVNIFRLLGTPNEETWPGVTSLFPFIGKIVQSPPQDLAEEVRGLEPAGVDLLSVCICT</sequence>
<evidence type="ECO:0000256" key="6">
    <source>
        <dbReference type="ARBA" id="ARBA00022679"/>
    </source>
</evidence>